<dbReference type="PANTHER" id="PTHR32010">
    <property type="entry name" value="PHOTOSYSTEM II STABILITY/ASSEMBLY FACTOR HCF136, CHLOROPLASTIC"/>
    <property type="match status" value="1"/>
</dbReference>
<dbReference type="Pfam" id="PF05623">
    <property type="entry name" value="DUF789"/>
    <property type="match status" value="1"/>
</dbReference>
<proteinExistence type="predicted"/>
<name>A0AAV1SEZ9_9ROSI</name>
<organism evidence="2 3">
    <name type="scientific">Dovyalis caffra</name>
    <dbReference type="NCBI Taxonomy" id="77055"/>
    <lineage>
        <taxon>Eukaryota</taxon>
        <taxon>Viridiplantae</taxon>
        <taxon>Streptophyta</taxon>
        <taxon>Embryophyta</taxon>
        <taxon>Tracheophyta</taxon>
        <taxon>Spermatophyta</taxon>
        <taxon>Magnoliopsida</taxon>
        <taxon>eudicotyledons</taxon>
        <taxon>Gunneridae</taxon>
        <taxon>Pentapetalae</taxon>
        <taxon>rosids</taxon>
        <taxon>fabids</taxon>
        <taxon>Malpighiales</taxon>
        <taxon>Salicaceae</taxon>
        <taxon>Flacourtieae</taxon>
        <taxon>Dovyalis</taxon>
    </lineage>
</organism>
<feature type="compositionally biased region" description="Basic residues" evidence="1">
    <location>
        <begin position="88"/>
        <end position="98"/>
    </location>
</feature>
<evidence type="ECO:0000313" key="3">
    <source>
        <dbReference type="Proteomes" id="UP001314170"/>
    </source>
</evidence>
<dbReference type="AlphaFoldDB" id="A0AAV1SEZ9"/>
<reference evidence="2 3" key="1">
    <citation type="submission" date="2024-01" db="EMBL/GenBank/DDBJ databases">
        <authorList>
            <person name="Waweru B."/>
        </authorList>
    </citation>
    <scope>NUCLEOTIDE SEQUENCE [LARGE SCALE GENOMIC DNA]</scope>
</reference>
<dbReference type="InterPro" id="IPR008507">
    <property type="entry name" value="DUF789"/>
</dbReference>
<evidence type="ECO:0000256" key="1">
    <source>
        <dbReference type="SAM" id="MobiDB-lite"/>
    </source>
</evidence>
<dbReference type="PANTHER" id="PTHR32010:SF23">
    <property type="entry name" value="IG-LIKE DOMAIN-CONTAINING PROTEIN"/>
    <property type="match status" value="1"/>
</dbReference>
<keyword evidence="3" id="KW-1185">Reference proteome</keyword>
<dbReference type="EMBL" id="CAWUPB010001178">
    <property type="protein sequence ID" value="CAK7349979.1"/>
    <property type="molecule type" value="Genomic_DNA"/>
</dbReference>
<feature type="region of interest" description="Disordered" evidence="1">
    <location>
        <begin position="88"/>
        <end position="123"/>
    </location>
</feature>
<dbReference type="Proteomes" id="UP001314170">
    <property type="component" value="Unassembled WGS sequence"/>
</dbReference>
<protein>
    <submittedName>
        <fullName evidence="2">Uncharacterized protein</fullName>
    </submittedName>
</protein>
<feature type="compositionally biased region" description="Basic and acidic residues" evidence="1">
    <location>
        <begin position="99"/>
        <end position="116"/>
    </location>
</feature>
<sequence length="785" mass="88580">MEPSGALLIQQREDRGLRGDNSISRLVQTLNCAIVSDVHSSHMFGPALPDIKCNEEQEDDYCGCTGIDNEGDVIIDLLRVEHAKEKKKKKKWNRRKTQSTKEEVDNPASKSDEFPKQETSLTAEGSPCTFEALCDDSRKDTTCSKEETEGASTNSLTKNSEEGFASRYLSECNSCKTMDIKSFCKGCGRGSTKSGCQCCNVDNVDDMVKSDAVNYGYHHQIWRGEENSPLNWQRSRRNFREGKLHSVSRLDCANVKEHMSLRETNFRAQQNSFAGKVLLPTPMVSSAGHSNAACVSNRMANTERKMHRGFPSKVFSRHDWVPRHRLNRNHSQYFSLSNRALEIECDKSILLSQCPFVFERNRNREIGWGGYGQTFSRPIFTHGSYCLNPSTAASDHVQQRFTRWIPRMNHVTDRYSDTSVDGKLHSRLKYYNEYRGRRVIPSRAKTMWVPVCTKDSVMPQNTYSASVCDSYDIPQFSCNVLTDSLSNGDVVPLGVSNSLSDSKSLSLKSSHRKTSVEGEAPKSEEFSAGQKVVSAKEDMACTEKSRDVAQCLGSQLRTEESNAARKLQLEYYSTLGHPIAEFERFLHSAAPVITSSCIYENQLLNSSLCQTQKPTTSLQAVWQWYEMPGNYGLEIKARDSQNINGLLAESTSFCAYFVPSLSAVQLFGYPHLSYACGENLHTNPELIFEFFESEMPHLRKPLHLKTNAGLISEHLLNLLQKKPHLLALLKFSKKDAEHWRERPYSSLEVVLLKIKSMDFIIIQIACSLLLGSARLRFPASHLTLD</sequence>
<gene>
    <name evidence="2" type="ORF">DCAF_LOCUS22702</name>
</gene>
<evidence type="ECO:0000313" key="2">
    <source>
        <dbReference type="EMBL" id="CAK7349979.1"/>
    </source>
</evidence>
<accession>A0AAV1SEZ9</accession>
<comment type="caution">
    <text evidence="2">The sequence shown here is derived from an EMBL/GenBank/DDBJ whole genome shotgun (WGS) entry which is preliminary data.</text>
</comment>